<dbReference type="Pfam" id="PF21088">
    <property type="entry name" value="MS_channel_1st"/>
    <property type="match status" value="1"/>
</dbReference>
<protein>
    <submittedName>
        <fullName evidence="11">Mechanosensitive ion channel</fullName>
    </submittedName>
</protein>
<dbReference type="RefSeq" id="WP_215610783.1">
    <property type="nucleotide sequence ID" value="NZ_JADOES010000056.1"/>
</dbReference>
<comment type="subcellular location">
    <subcellularLocation>
        <location evidence="1">Cell membrane</location>
        <topology evidence="1">Multi-pass membrane protein</topology>
    </subcellularLocation>
</comment>
<evidence type="ECO:0000256" key="7">
    <source>
        <dbReference type="SAM" id="Phobius"/>
    </source>
</evidence>
<feature type="transmembrane region" description="Helical" evidence="7">
    <location>
        <begin position="241"/>
        <end position="264"/>
    </location>
</feature>
<dbReference type="GO" id="GO:0005886">
    <property type="term" value="C:plasma membrane"/>
    <property type="evidence" value="ECO:0007669"/>
    <property type="project" value="UniProtKB-SubCell"/>
</dbReference>
<feature type="signal peptide" evidence="8">
    <location>
        <begin position="1"/>
        <end position="31"/>
    </location>
</feature>
<reference evidence="11" key="1">
    <citation type="submission" date="2020-11" db="EMBL/GenBank/DDBJ databases">
        <authorList>
            <person name="Konstantinou D."/>
            <person name="Gkelis S."/>
            <person name="Popin R."/>
            <person name="Fewer D."/>
            <person name="Sivonen K."/>
        </authorList>
    </citation>
    <scope>NUCLEOTIDE SEQUENCE</scope>
    <source>
        <strain evidence="11">TAU-MAC 1115</strain>
    </source>
</reference>
<dbReference type="AlphaFoldDB" id="A0A947DJM3"/>
<evidence type="ECO:0000259" key="10">
    <source>
        <dbReference type="Pfam" id="PF21088"/>
    </source>
</evidence>
<gene>
    <name evidence="11" type="ORF">IXB50_20055</name>
</gene>
<keyword evidence="4 7" id="KW-0812">Transmembrane</keyword>
<sequence length="343" mass="36459">MRKFVVLFKFQVLAATSLISLSAALSLPALAQGDAVEAEAAPVEVVTPAAEDDAAADAEPLEAITADNPEIPTDQLEILLKPLPQEQVQAEAEAWYGLLQEKAQEISDLEFDIKIREEDIGGAVDSAKEQNVVAVTGLKTEQTTLVSRLNTVLTDLESKGGDPTLYRQYSDTVSGLEFNITDTEGLGLRFTTWLQSEEGGIRWGLNLLKVGGILIAATFIAPRAGKVTDLALARIENISNLFRGFIVMIVKRSVLVVGGLLALASIGVNLGPILAVVGGASFVLAFALQSNLGNFASGLMLLVNKPFDVGDEVKVAGYWAYVDSISLASTKLKDFSGNIVTLP</sequence>
<evidence type="ECO:0000259" key="9">
    <source>
        <dbReference type="Pfam" id="PF00924"/>
    </source>
</evidence>
<dbReference type="Gene3D" id="2.30.30.60">
    <property type="match status" value="1"/>
</dbReference>
<accession>A0A947DJM3</accession>
<keyword evidence="12" id="KW-1185">Reference proteome</keyword>
<evidence type="ECO:0000313" key="11">
    <source>
        <dbReference type="EMBL" id="MBT9317719.1"/>
    </source>
</evidence>
<evidence type="ECO:0000256" key="8">
    <source>
        <dbReference type="SAM" id="SignalP"/>
    </source>
</evidence>
<reference evidence="11" key="2">
    <citation type="journal article" date="2021" name="Mar. Drugs">
        <title>Genome Reduction and Secondary Metabolism of the Marine Sponge-Associated Cyanobacterium Leptothoe.</title>
        <authorList>
            <person name="Konstantinou D."/>
            <person name="Popin R.V."/>
            <person name="Fewer D.P."/>
            <person name="Sivonen K."/>
            <person name="Gkelis S."/>
        </authorList>
    </citation>
    <scope>NUCLEOTIDE SEQUENCE</scope>
    <source>
        <strain evidence="11">TAU-MAC 1115</strain>
    </source>
</reference>
<dbReference type="SUPFAM" id="SSF50182">
    <property type="entry name" value="Sm-like ribonucleoproteins"/>
    <property type="match status" value="1"/>
</dbReference>
<comment type="caution">
    <text evidence="11">The sequence shown here is derived from an EMBL/GenBank/DDBJ whole genome shotgun (WGS) entry which is preliminary data.</text>
</comment>
<dbReference type="GO" id="GO:0008381">
    <property type="term" value="F:mechanosensitive monoatomic ion channel activity"/>
    <property type="evidence" value="ECO:0007669"/>
    <property type="project" value="InterPro"/>
</dbReference>
<dbReference type="PANTHER" id="PTHR30221:SF1">
    <property type="entry name" value="SMALL-CONDUCTANCE MECHANOSENSITIVE CHANNEL"/>
    <property type="match status" value="1"/>
</dbReference>
<evidence type="ECO:0000313" key="12">
    <source>
        <dbReference type="Proteomes" id="UP000717364"/>
    </source>
</evidence>
<evidence type="ECO:0000256" key="5">
    <source>
        <dbReference type="ARBA" id="ARBA00022989"/>
    </source>
</evidence>
<feature type="domain" description="Mechanosensitive ion channel MscS" evidence="9">
    <location>
        <begin position="292"/>
        <end position="343"/>
    </location>
</feature>
<feature type="transmembrane region" description="Helical" evidence="7">
    <location>
        <begin position="270"/>
        <end position="288"/>
    </location>
</feature>
<proteinExistence type="inferred from homology"/>
<dbReference type="Proteomes" id="UP000717364">
    <property type="component" value="Unassembled WGS sequence"/>
</dbReference>
<evidence type="ECO:0000256" key="6">
    <source>
        <dbReference type="ARBA" id="ARBA00023136"/>
    </source>
</evidence>
<dbReference type="Gene3D" id="1.10.287.1260">
    <property type="match status" value="1"/>
</dbReference>
<feature type="transmembrane region" description="Helical" evidence="7">
    <location>
        <begin position="203"/>
        <end position="221"/>
    </location>
</feature>
<evidence type="ECO:0000256" key="2">
    <source>
        <dbReference type="ARBA" id="ARBA00008017"/>
    </source>
</evidence>
<feature type="chain" id="PRO_5037889362" evidence="8">
    <location>
        <begin position="32"/>
        <end position="343"/>
    </location>
</feature>
<dbReference type="InterPro" id="IPR049142">
    <property type="entry name" value="MS_channel_1st"/>
</dbReference>
<keyword evidence="5 7" id="KW-1133">Transmembrane helix</keyword>
<evidence type="ECO:0000256" key="1">
    <source>
        <dbReference type="ARBA" id="ARBA00004651"/>
    </source>
</evidence>
<dbReference type="InterPro" id="IPR045275">
    <property type="entry name" value="MscS_archaea/bacteria_type"/>
</dbReference>
<feature type="domain" description="Mechanosensitive ion channel transmembrane helices 2/3" evidence="10">
    <location>
        <begin position="253"/>
        <end position="289"/>
    </location>
</feature>
<keyword evidence="8" id="KW-0732">Signal</keyword>
<keyword evidence="6 7" id="KW-0472">Membrane</keyword>
<evidence type="ECO:0000256" key="4">
    <source>
        <dbReference type="ARBA" id="ARBA00022692"/>
    </source>
</evidence>
<dbReference type="InterPro" id="IPR010920">
    <property type="entry name" value="LSM_dom_sf"/>
</dbReference>
<dbReference type="InterPro" id="IPR011014">
    <property type="entry name" value="MscS_channel_TM-2"/>
</dbReference>
<evidence type="ECO:0000256" key="3">
    <source>
        <dbReference type="ARBA" id="ARBA00022475"/>
    </source>
</evidence>
<dbReference type="SUPFAM" id="SSF82861">
    <property type="entry name" value="Mechanosensitive channel protein MscS (YggB), transmembrane region"/>
    <property type="match status" value="1"/>
</dbReference>
<dbReference type="InterPro" id="IPR006685">
    <property type="entry name" value="MscS_channel_2nd"/>
</dbReference>
<dbReference type="InterPro" id="IPR023408">
    <property type="entry name" value="MscS_beta-dom_sf"/>
</dbReference>
<dbReference type="Pfam" id="PF00924">
    <property type="entry name" value="MS_channel_2nd"/>
    <property type="match status" value="1"/>
</dbReference>
<organism evidence="11 12">
    <name type="scientific">Leptothoe spongobia TAU-MAC 1115</name>
    <dbReference type="NCBI Taxonomy" id="1967444"/>
    <lineage>
        <taxon>Bacteria</taxon>
        <taxon>Bacillati</taxon>
        <taxon>Cyanobacteriota</taxon>
        <taxon>Cyanophyceae</taxon>
        <taxon>Nodosilineales</taxon>
        <taxon>Cymatolegaceae</taxon>
        <taxon>Leptothoe</taxon>
        <taxon>Leptothoe spongobia</taxon>
    </lineage>
</organism>
<feature type="non-terminal residue" evidence="11">
    <location>
        <position position="343"/>
    </location>
</feature>
<dbReference type="PANTHER" id="PTHR30221">
    <property type="entry name" value="SMALL-CONDUCTANCE MECHANOSENSITIVE CHANNEL"/>
    <property type="match status" value="1"/>
</dbReference>
<name>A0A947DJM3_9CYAN</name>
<dbReference type="EMBL" id="JADOES010000056">
    <property type="protein sequence ID" value="MBT9317719.1"/>
    <property type="molecule type" value="Genomic_DNA"/>
</dbReference>
<comment type="similarity">
    <text evidence="2">Belongs to the MscS (TC 1.A.23) family.</text>
</comment>
<keyword evidence="3" id="KW-1003">Cell membrane</keyword>